<accession>A0A8J1JNL9</accession>
<evidence type="ECO:0000313" key="6">
    <source>
        <dbReference type="Proteomes" id="UP000008143"/>
    </source>
</evidence>
<dbReference type="InterPro" id="IPR040676">
    <property type="entry name" value="DUF5641"/>
</dbReference>
<dbReference type="KEGG" id="xtr:116411480"/>
<name>A0A8J1JNL9_XENTR</name>
<keyword evidence="2" id="KW-0175">Coiled coil</keyword>
<dbReference type="GO" id="GO:0015074">
    <property type="term" value="P:DNA integration"/>
    <property type="evidence" value="ECO:0007669"/>
    <property type="project" value="InterPro"/>
</dbReference>
<keyword evidence="1" id="KW-0862">Zinc</keyword>
<dbReference type="Gene3D" id="3.30.420.10">
    <property type="entry name" value="Ribonuclease H-like superfamily/Ribonuclease H"/>
    <property type="match status" value="1"/>
</dbReference>
<dbReference type="InterPro" id="IPR043128">
    <property type="entry name" value="Rev_trsase/Diguanyl_cyclase"/>
</dbReference>
<evidence type="ECO:0000256" key="2">
    <source>
        <dbReference type="SAM" id="Coils"/>
    </source>
</evidence>
<sequence length="2034" mass="234124">MSVYSDSMPLIEGEVLNSERYSLQQKVLELRETLKSEINPEEIERINCDIKEYLSKIEKLEAELRESQAVSEQISQLRQSSRERRPTPKMLEYMQQEAAHRERKFNQMYIKWKTHTNEVRMKLKQECTEDELSNMMDAVEKHELDMKTTYEELRSHTVPSQDIKRKIDTCTAITADLLGLMRIRSIENDFDAETERTRLLELYKRDYAKSVYGSTVSRVASSSKHSSHLSKCTSTSAKRVEASAQLAAKRAEIEMEAVIEAQRQQLKKLKNQRDIEVIEAKLKVYAEEEIKENGDRSRAVLPEGTDPCPSILTEEDRKKSKAVCSERTDPCPSILTEENRKKSKSVYSERTDPCPSIPTSHHSDQGNVAAIAQAIHETMVLTRLPTPEPTVFSGDPLKFIEWSTSFEALIARRCSNPADKLFYLQKYVSGEAKSALEGSFYRKDEEAFKQAWEKLKTRYGHPFVVQRAFRERLNSWPKIGSKEYVRLREYGDFLQACSNAIPHIKGLQVLNDCEENQKMLLKLPDWVTSRWNRHVTKQLDQGKEYPSFEEFSSFVNSEARIACNPVSSLHILKPLEGKPTREIKRAKVTSFAVDTMTKDHDTNESKTKVIDVLNREKARTESHTPLQCMFCGENHSIYKCQQMKERPVEEKKRFILDNQLCFGCLRKGHSAKDCKRRATCGICKGRHPTPLHEDRPKRDRASTHSTLIEGEIISTLSCCMVKSESKNTSMIIPVCISSPGTEGKEVLAYALLDTQSSNTFIDQEVCEKLQVAMEPVKLKLSTIMGKDSLEDSQRVTGVKVKGLCSDVTIDLPPVYTRDFIPLDREHIPTCETAKKWKHLSVISHEIPPLKEYRVGLLIGYDCSKALMPRQIITGGDDEPYAIKTDLGWSIIGGPQQAASSRQVTGLCHRISVKTSLTPSPAAVIKILESDFADTSSKEKSISQEDITFLHILEGGIQQNQQGHLEMPLPFKKRPDLPYNRNLALVRLRRLERKLGREPKFKGDYSKFMEGIIQDGDAERADHQPDPGKVWYIPHQGVYHLKKPDKIRVVFDCSARYDGVALNDYLLTGPDLTNMLSGVLSRFRKYPIAVMCDIEKMFHRFHVKEEDRDFLRFLWWENGNTNTEPVEYRMKVHLFGAASSPGCANYGMKHLANQNEGNYPSAANFIKKNFYVDDGLVSLQSADSAIKLVKETQELCAKGNLRLHKFISNSREVLESICESERASAMENVDLNYDDLPVQNALGLRWDVENDEFFFKVSIEEKPATRRNILSTVASVYDPLGFLAPVILRGKGILQELCRQKLGWDDSMPEELRPRWESWIKDLQHLHGVRIPRCFAPHDFGKYERIELHHFSDASSYGYGQCSYIRVIRDEKVHCSLVMAKTRVAPTNVLTIPRLELSAAVVSASVSKFLRDELEFKVDEEYFWTDSQVVLGYINNEARRFHVFVANRVQRIREITDPDQWYYIESERNPADHASRGLKVSEMKDSNWFTGPKFLWEREIVPIKNCLELSMCDPEVKVIQALNTTTKCQDDMLERLSRFSNWTTVVNVVARIQRLARRTRKFEPLNVEERMRAEDTVIKLIHQKFYKEELKMLSQEPGRIPNNHPLHQLNLILQDGIIRVGGRLENAPLSFRVKHPAILPKDSTLTSLIIDHHHTRSSHQGRGLTLSYLRDGGYWIVNGSKTVAKHIKQCVLCRKTRRPTEDQRMANLPMDRVEPSPPFSYCGMDCFGPFYTKQDRKEHKRYGLLFTCLSSRAIHIEMLENMSTDVFINALRCFIAIRGTVREIRSDQGSNFVGAKNELRKALEEVDKERITMFLAERQCDFHMNVPDASHTGGVWERQIRTARNVLSSVLKQSAGRIDDASLRTVFYEAMSIVNSRPLTVDNINDPTSLDPLTPNHLLHLKSTPIQPPPGKFLEEDLYARKRWRRVQYLTEQFWNRWRREYLANLTLRQKWHTPRRNVQINDIVIVKEEDIPRNRWRIAKVLEVQKDNDGLVRRVKLQMGDSKLSKRGERLTTPLILERPIQKLVVLIENNNNK</sequence>
<dbReference type="AGR" id="Xenbase:XB-GENE-29097099"/>
<dbReference type="Xenbase" id="XB-GENE-29097099">
    <property type="gene designation" value="LOC116411480"/>
</dbReference>
<gene>
    <name evidence="7 8" type="primary">LOC116411480</name>
</gene>
<dbReference type="CDD" id="cd01644">
    <property type="entry name" value="RT_pepA17"/>
    <property type="match status" value="1"/>
</dbReference>
<dbReference type="InterPro" id="IPR036397">
    <property type="entry name" value="RNaseH_sf"/>
</dbReference>
<organism evidence="6 7">
    <name type="scientific">Xenopus tropicalis</name>
    <name type="common">Western clawed frog</name>
    <name type="synonym">Silurana tropicalis</name>
    <dbReference type="NCBI Taxonomy" id="8364"/>
    <lineage>
        <taxon>Eukaryota</taxon>
        <taxon>Metazoa</taxon>
        <taxon>Chordata</taxon>
        <taxon>Craniata</taxon>
        <taxon>Vertebrata</taxon>
        <taxon>Euteleostomi</taxon>
        <taxon>Amphibia</taxon>
        <taxon>Batrachia</taxon>
        <taxon>Anura</taxon>
        <taxon>Pipoidea</taxon>
        <taxon>Pipidae</taxon>
        <taxon>Xenopodinae</taxon>
        <taxon>Xenopus</taxon>
        <taxon>Silurana</taxon>
    </lineage>
</organism>
<dbReference type="SUPFAM" id="SSF56672">
    <property type="entry name" value="DNA/RNA polymerases"/>
    <property type="match status" value="1"/>
</dbReference>
<feature type="coiled-coil region" evidence="2">
    <location>
        <begin position="252"/>
        <end position="279"/>
    </location>
</feature>
<protein>
    <submittedName>
        <fullName evidence="7">Uncharacterized protein LOC116411480</fullName>
    </submittedName>
</protein>
<dbReference type="GeneID" id="116411480"/>
<dbReference type="Pfam" id="PF18701">
    <property type="entry name" value="DUF5641"/>
    <property type="match status" value="1"/>
</dbReference>
<dbReference type="InterPro" id="IPR001878">
    <property type="entry name" value="Znf_CCHC"/>
</dbReference>
<dbReference type="Gene3D" id="3.30.70.270">
    <property type="match status" value="1"/>
</dbReference>
<dbReference type="Pfam" id="PF17921">
    <property type="entry name" value="Integrase_H2C2"/>
    <property type="match status" value="1"/>
</dbReference>
<feature type="domain" description="CCHC-type" evidence="4">
    <location>
        <begin position="661"/>
        <end position="676"/>
    </location>
</feature>
<feature type="coiled-coil region" evidence="2">
    <location>
        <begin position="43"/>
        <end position="80"/>
    </location>
</feature>
<feature type="region of interest" description="Disordered" evidence="3">
    <location>
        <begin position="337"/>
        <end position="363"/>
    </location>
</feature>
<proteinExistence type="predicted"/>
<feature type="region of interest" description="Disordered" evidence="3">
    <location>
        <begin position="292"/>
        <end position="312"/>
    </location>
</feature>
<keyword evidence="6" id="KW-1185">Reference proteome</keyword>
<evidence type="ECO:0000256" key="1">
    <source>
        <dbReference type="PROSITE-ProRule" id="PRU00047"/>
    </source>
</evidence>
<dbReference type="Pfam" id="PF03564">
    <property type="entry name" value="DUF1759"/>
    <property type="match status" value="1"/>
</dbReference>
<reference evidence="7" key="1">
    <citation type="submission" date="2025-08" db="UniProtKB">
        <authorList>
            <consortium name="RefSeq"/>
        </authorList>
    </citation>
    <scope>IDENTIFICATION</scope>
    <source>
        <strain evidence="7">Nigerian</strain>
        <tissue evidence="7">Liver and blood</tissue>
    </source>
</reference>
<dbReference type="Proteomes" id="UP000008143">
    <property type="component" value="Chromosome 6"/>
</dbReference>
<dbReference type="GO" id="GO:0003676">
    <property type="term" value="F:nucleic acid binding"/>
    <property type="evidence" value="ECO:0007669"/>
    <property type="project" value="InterPro"/>
</dbReference>
<feature type="domain" description="Integrase catalytic" evidence="5">
    <location>
        <begin position="1712"/>
        <end position="1902"/>
    </location>
</feature>
<dbReference type="PROSITE" id="PS50158">
    <property type="entry name" value="ZF_CCHC"/>
    <property type="match status" value="1"/>
</dbReference>
<evidence type="ECO:0000313" key="7">
    <source>
        <dbReference type="RefSeq" id="XP_031759473.1"/>
    </source>
</evidence>
<dbReference type="PANTHER" id="PTHR47331:SF5">
    <property type="entry name" value="RIBONUCLEASE H"/>
    <property type="match status" value="1"/>
</dbReference>
<evidence type="ECO:0000256" key="3">
    <source>
        <dbReference type="SAM" id="MobiDB-lite"/>
    </source>
</evidence>
<dbReference type="InterPro" id="IPR012337">
    <property type="entry name" value="RNaseH-like_sf"/>
</dbReference>
<dbReference type="RefSeq" id="XP_031759473.1">
    <property type="nucleotide sequence ID" value="XM_031903613.1"/>
</dbReference>
<dbReference type="InterPro" id="IPR001584">
    <property type="entry name" value="Integrase_cat-core"/>
</dbReference>
<evidence type="ECO:0000259" key="5">
    <source>
        <dbReference type="PROSITE" id="PS50994"/>
    </source>
</evidence>
<dbReference type="OMA" id="ITNDDIC"/>
<dbReference type="PANTHER" id="PTHR47331">
    <property type="entry name" value="PHD-TYPE DOMAIN-CONTAINING PROTEIN"/>
    <property type="match status" value="1"/>
</dbReference>
<dbReference type="InterPro" id="IPR043502">
    <property type="entry name" value="DNA/RNA_pol_sf"/>
</dbReference>
<keyword evidence="1" id="KW-0863">Zinc-finger</keyword>
<dbReference type="PROSITE" id="PS50994">
    <property type="entry name" value="INTEGRASE"/>
    <property type="match status" value="1"/>
</dbReference>
<dbReference type="GO" id="GO:0004523">
    <property type="term" value="F:RNA-DNA hybrid ribonuclease activity"/>
    <property type="evidence" value="ECO:0007669"/>
    <property type="project" value="UniProtKB-EC"/>
</dbReference>
<dbReference type="OrthoDB" id="9867340at2759"/>
<dbReference type="InterPro" id="IPR008042">
    <property type="entry name" value="Retrotrans_Pao"/>
</dbReference>
<dbReference type="InterPro" id="IPR041588">
    <property type="entry name" value="Integrase_H2C2"/>
</dbReference>
<dbReference type="Pfam" id="PF05380">
    <property type="entry name" value="Peptidase_A17"/>
    <property type="match status" value="1"/>
</dbReference>
<keyword evidence="1" id="KW-0479">Metal-binding</keyword>
<dbReference type="SUPFAM" id="SSF53098">
    <property type="entry name" value="Ribonuclease H-like"/>
    <property type="match status" value="1"/>
</dbReference>
<evidence type="ECO:0000313" key="8">
    <source>
        <dbReference type="Xenbase" id="XB-GENE-29097099"/>
    </source>
</evidence>
<dbReference type="InterPro" id="IPR005312">
    <property type="entry name" value="DUF1759"/>
</dbReference>
<dbReference type="Gene3D" id="3.10.10.10">
    <property type="entry name" value="HIV Type 1 Reverse Transcriptase, subunit A, domain 1"/>
    <property type="match status" value="1"/>
</dbReference>
<evidence type="ECO:0000259" key="4">
    <source>
        <dbReference type="PROSITE" id="PS50158"/>
    </source>
</evidence>
<dbReference type="GO" id="GO:0008270">
    <property type="term" value="F:zinc ion binding"/>
    <property type="evidence" value="ECO:0007669"/>
    <property type="project" value="UniProtKB-KW"/>
</dbReference>